<dbReference type="PANTHER" id="PTHR33619:SF3">
    <property type="entry name" value="POLYSACCHARIDE EXPORT PROTEIN GFCE-RELATED"/>
    <property type="match status" value="1"/>
</dbReference>
<accession>A0A8E6B4W3</accession>
<dbReference type="KEGG" id="tsph:KIH39_20270"/>
<dbReference type="AlphaFoldDB" id="A0A8E6B4W3"/>
<evidence type="ECO:0000256" key="1">
    <source>
        <dbReference type="ARBA" id="ARBA00022729"/>
    </source>
</evidence>
<dbReference type="PANTHER" id="PTHR33619">
    <property type="entry name" value="POLYSACCHARIDE EXPORT PROTEIN GFCE-RELATED"/>
    <property type="match status" value="1"/>
</dbReference>
<keyword evidence="4" id="KW-1185">Reference proteome</keyword>
<dbReference type="EMBL" id="CP074694">
    <property type="protein sequence ID" value="QVL31161.1"/>
    <property type="molecule type" value="Genomic_DNA"/>
</dbReference>
<dbReference type="GO" id="GO:0015159">
    <property type="term" value="F:polysaccharide transmembrane transporter activity"/>
    <property type="evidence" value="ECO:0007669"/>
    <property type="project" value="InterPro"/>
</dbReference>
<dbReference type="RefSeq" id="WP_213495042.1">
    <property type="nucleotide sequence ID" value="NZ_CP074694.1"/>
</dbReference>
<organism evidence="3 4">
    <name type="scientific">Telmatocola sphagniphila</name>
    <dbReference type="NCBI Taxonomy" id="1123043"/>
    <lineage>
        <taxon>Bacteria</taxon>
        <taxon>Pseudomonadati</taxon>
        <taxon>Planctomycetota</taxon>
        <taxon>Planctomycetia</taxon>
        <taxon>Gemmatales</taxon>
        <taxon>Gemmataceae</taxon>
    </lineage>
</organism>
<gene>
    <name evidence="3" type="ORF">KIH39_20270</name>
</gene>
<name>A0A8E6B4W3_9BACT</name>
<dbReference type="Gene3D" id="3.30.1950.10">
    <property type="entry name" value="wza like domain"/>
    <property type="match status" value="1"/>
</dbReference>
<protein>
    <submittedName>
        <fullName evidence="3">Polysaccharide biosynthesis/export family protein</fullName>
    </submittedName>
</protein>
<sequence>MIDDNTIKPKRRPARLAILLFAGFMASLGSGCAAITNPVADGIPVRRLPPEILETESRANLIPIDLTLLRQKQPEKHIIDGGDILGIFIENVIGERNQLPPVRISDVPGVAPAIGYPFVVSEDGTVTLPYVDPIDVKGLSVPEAQLKIKKLYTDKEILKAGFERVFVTLIQPREVKVTVFREDGGATGAVSQTLFGQYGSVLGTSKRGSSYDLKLPAYQNDVLTALSKTGGLPGTEVKNEVIIYRKNKTLKDGSPLVQRIPLKVRPGDSPKIKTEDIILENGDAIYLEARDAEVFYTAGLIGAGQYQLPRDYDLDIVQAIAQVRGPLVNGGYTQNAFVAQSVNQGLGNPSPSLVSVIRKLPNNQQLNIRVDLNLAMKDPRERIMVQPGDLIVMQETSGEALARYFSGIFRLNFAGTIIKQTDLNSSISGVAP</sequence>
<dbReference type="Proteomes" id="UP000676194">
    <property type="component" value="Chromosome"/>
</dbReference>
<dbReference type="InterPro" id="IPR049712">
    <property type="entry name" value="Poly_export"/>
</dbReference>
<evidence type="ECO:0000313" key="4">
    <source>
        <dbReference type="Proteomes" id="UP000676194"/>
    </source>
</evidence>
<evidence type="ECO:0000259" key="2">
    <source>
        <dbReference type="Pfam" id="PF02563"/>
    </source>
</evidence>
<evidence type="ECO:0000313" key="3">
    <source>
        <dbReference type="EMBL" id="QVL31161.1"/>
    </source>
</evidence>
<proteinExistence type="predicted"/>
<keyword evidence="1" id="KW-0732">Signal</keyword>
<dbReference type="Pfam" id="PF02563">
    <property type="entry name" value="Poly_export"/>
    <property type="match status" value="1"/>
</dbReference>
<reference evidence="3" key="1">
    <citation type="submission" date="2021-05" db="EMBL/GenBank/DDBJ databases">
        <title>Complete genome sequence of the cellulolytic planctomycete Telmatocola sphagniphila SP2T and characterization of the first cellulase from planctomycetes.</title>
        <authorList>
            <person name="Rakitin A.L."/>
            <person name="Beletsky A.V."/>
            <person name="Naumoff D.G."/>
            <person name="Kulichevskaya I.S."/>
            <person name="Mardanov A.V."/>
            <person name="Ravin N.V."/>
            <person name="Dedysh S.N."/>
        </authorList>
    </citation>
    <scope>NUCLEOTIDE SEQUENCE</scope>
    <source>
        <strain evidence="3">SP2T</strain>
    </source>
</reference>
<dbReference type="InterPro" id="IPR003715">
    <property type="entry name" value="Poly_export_N"/>
</dbReference>
<feature type="domain" description="Polysaccharide export protein N-terminal" evidence="2">
    <location>
        <begin position="74"/>
        <end position="155"/>
    </location>
</feature>